<comment type="subunit">
    <text evidence="3">NDH-1 is composed of 14 different subunits. Subunits NuoB, C, D, E, F, and G constitute the peripheral sector of the complex.</text>
</comment>
<dbReference type="Proteomes" id="UP000575985">
    <property type="component" value="Unassembled WGS sequence"/>
</dbReference>
<keyword evidence="3" id="KW-1003">Cell membrane</keyword>
<keyword evidence="3" id="KW-0874">Quinone</keyword>
<organism evidence="6 7">
    <name type="scientific">Streptomonospora nanhaiensis</name>
    <dbReference type="NCBI Taxonomy" id="1323731"/>
    <lineage>
        <taxon>Bacteria</taxon>
        <taxon>Bacillati</taxon>
        <taxon>Actinomycetota</taxon>
        <taxon>Actinomycetes</taxon>
        <taxon>Streptosporangiales</taxon>
        <taxon>Nocardiopsidaceae</taxon>
        <taxon>Streptomonospora</taxon>
    </lineage>
</organism>
<keyword evidence="2 3" id="KW-0813">Transport</keyword>
<keyword evidence="3" id="KW-0520">NAD</keyword>
<keyword evidence="3" id="KW-0472">Membrane</keyword>
<gene>
    <name evidence="3" type="primary">nuoC</name>
    <name evidence="6" type="ORF">HNR12_002665</name>
</gene>
<keyword evidence="7" id="KW-1185">Reference proteome</keyword>
<feature type="region of interest" description="Disordered" evidence="4">
    <location>
        <begin position="239"/>
        <end position="258"/>
    </location>
</feature>
<evidence type="ECO:0000256" key="2">
    <source>
        <dbReference type="ARBA" id="ARBA00022448"/>
    </source>
</evidence>
<dbReference type="NCBIfam" id="TIGR01961">
    <property type="entry name" value="NuoC_fam"/>
    <property type="match status" value="1"/>
</dbReference>
<dbReference type="GO" id="GO:0008137">
    <property type="term" value="F:NADH dehydrogenase (ubiquinone) activity"/>
    <property type="evidence" value="ECO:0007669"/>
    <property type="project" value="InterPro"/>
</dbReference>
<comment type="similarity">
    <text evidence="1 3">Belongs to the complex I 30 kDa subunit family.</text>
</comment>
<dbReference type="Pfam" id="PF00329">
    <property type="entry name" value="Complex1_30kDa"/>
    <property type="match status" value="1"/>
</dbReference>
<dbReference type="InterPro" id="IPR037232">
    <property type="entry name" value="NADH_quin_OxRdtase_su_C/D-like"/>
</dbReference>
<dbReference type="SUPFAM" id="SSF143243">
    <property type="entry name" value="Nqo5-like"/>
    <property type="match status" value="1"/>
</dbReference>
<dbReference type="GO" id="GO:0048038">
    <property type="term" value="F:quinone binding"/>
    <property type="evidence" value="ECO:0007669"/>
    <property type="project" value="UniProtKB-KW"/>
</dbReference>
<dbReference type="PANTHER" id="PTHR10884:SF14">
    <property type="entry name" value="NADH DEHYDROGENASE [UBIQUINONE] IRON-SULFUR PROTEIN 3, MITOCHONDRIAL"/>
    <property type="match status" value="1"/>
</dbReference>
<sequence>MSLNGNGSAPAPGEEGEERVDENLPARAGRERLNADVDRRGMFGAKTTGDTSGYGRLLVRRQPPLASERPYTHPDDPRTSSFDAVADALERALGKSPVAYGQAVERVVVDRGEITFHVRREHLVEVARRLRDDPDLRFELCLGVTGVHYPHDTGRELHAVYLMRSITHNTEIRVETACPDADPHIPSIVSVYPTNDWHEREAWDFFGIVFDGHPALTRIEMPDDWNGHPQRKDYPLGGIPVEYRGATIPPPDERRSYQ</sequence>
<comment type="catalytic activity">
    <reaction evidence="3">
        <text>a quinone + NADH + 5 H(+)(in) = a quinol + NAD(+) + 4 H(+)(out)</text>
        <dbReference type="Rhea" id="RHEA:57888"/>
        <dbReference type="ChEBI" id="CHEBI:15378"/>
        <dbReference type="ChEBI" id="CHEBI:24646"/>
        <dbReference type="ChEBI" id="CHEBI:57540"/>
        <dbReference type="ChEBI" id="CHEBI:57945"/>
        <dbReference type="ChEBI" id="CHEBI:132124"/>
    </reaction>
</comment>
<dbReference type="InterPro" id="IPR001268">
    <property type="entry name" value="NADH_UbQ_OxRdtase_30kDa_su"/>
</dbReference>
<dbReference type="NCBIfam" id="NF005856">
    <property type="entry name" value="PRK07785.1"/>
    <property type="match status" value="1"/>
</dbReference>
<comment type="subcellular location">
    <subcellularLocation>
        <location evidence="3">Cell membrane</location>
        <topology evidence="3">Peripheral membrane protein</topology>
        <orientation evidence="3">Cytoplasmic side</orientation>
    </subcellularLocation>
</comment>
<dbReference type="AlphaFoldDB" id="A0A853BLM9"/>
<dbReference type="PANTHER" id="PTHR10884">
    <property type="entry name" value="NADH DEHYDROGENASE UBIQUINONE IRON-SULFUR PROTEIN 3"/>
    <property type="match status" value="1"/>
</dbReference>
<evidence type="ECO:0000259" key="5">
    <source>
        <dbReference type="Pfam" id="PF00329"/>
    </source>
</evidence>
<evidence type="ECO:0000313" key="6">
    <source>
        <dbReference type="EMBL" id="NYI96388.1"/>
    </source>
</evidence>
<comment type="function">
    <text evidence="3">NDH-1 shuttles electrons from NADH, via FMN and iron-sulfur (Fe-S) centers, to quinones in the respiratory chain. The immediate electron acceptor for the enzyme in this species is believed to be a menaquinone. Couples the redox reaction to proton translocation (for every two electrons transferred, four hydrogen ions are translocated across the cytoplasmic membrane), and thus conserves the redox energy in a proton gradient.</text>
</comment>
<dbReference type="EC" id="7.1.1.-" evidence="3"/>
<feature type="compositionally biased region" description="Basic and acidic residues" evidence="4">
    <location>
        <begin position="21"/>
        <end position="32"/>
    </location>
</feature>
<dbReference type="EMBL" id="JACCFO010000001">
    <property type="protein sequence ID" value="NYI96388.1"/>
    <property type="molecule type" value="Genomic_DNA"/>
</dbReference>
<dbReference type="Gene3D" id="3.30.460.80">
    <property type="entry name" value="NADH:ubiquinone oxidoreductase, 30kDa subunit"/>
    <property type="match status" value="1"/>
</dbReference>
<name>A0A853BLM9_9ACTN</name>
<protein>
    <recommendedName>
        <fullName evidence="3">NADH-quinone oxidoreductase subunit C</fullName>
        <ecNumber evidence="3">7.1.1.-</ecNumber>
    </recommendedName>
    <alternativeName>
        <fullName evidence="3">NADH dehydrogenase I subunit C</fullName>
    </alternativeName>
    <alternativeName>
        <fullName evidence="3">NDH-1 subunit C</fullName>
    </alternativeName>
</protein>
<reference evidence="6 7" key="1">
    <citation type="submission" date="2020-07" db="EMBL/GenBank/DDBJ databases">
        <title>Sequencing the genomes of 1000 actinobacteria strains.</title>
        <authorList>
            <person name="Klenk H.-P."/>
        </authorList>
    </citation>
    <scope>NUCLEOTIDE SEQUENCE [LARGE SCALE GENOMIC DNA]</scope>
    <source>
        <strain evidence="6 7">DSM 45927</strain>
    </source>
</reference>
<evidence type="ECO:0000256" key="1">
    <source>
        <dbReference type="ARBA" id="ARBA00007569"/>
    </source>
</evidence>
<dbReference type="GO" id="GO:0005886">
    <property type="term" value="C:plasma membrane"/>
    <property type="evidence" value="ECO:0007669"/>
    <property type="project" value="UniProtKB-SubCell"/>
</dbReference>
<dbReference type="InterPro" id="IPR010218">
    <property type="entry name" value="NADH_DH_suC"/>
</dbReference>
<keyword evidence="3" id="KW-1278">Translocase</keyword>
<comment type="caution">
    <text evidence="6">The sequence shown here is derived from an EMBL/GenBank/DDBJ whole genome shotgun (WGS) entry which is preliminary data.</text>
</comment>
<feature type="domain" description="NADH:ubiquinone oxidoreductase 30kDa subunit" evidence="5">
    <location>
        <begin position="117"/>
        <end position="238"/>
    </location>
</feature>
<dbReference type="GO" id="GO:0050136">
    <property type="term" value="F:NADH dehydrogenase (quinone) (non-electrogenic) activity"/>
    <property type="evidence" value="ECO:0007669"/>
    <property type="project" value="UniProtKB-UniRule"/>
</dbReference>
<evidence type="ECO:0000256" key="4">
    <source>
        <dbReference type="SAM" id="MobiDB-lite"/>
    </source>
</evidence>
<dbReference type="RefSeq" id="WP_179767764.1">
    <property type="nucleotide sequence ID" value="NZ_JACCFO010000001.1"/>
</dbReference>
<evidence type="ECO:0000313" key="7">
    <source>
        <dbReference type="Proteomes" id="UP000575985"/>
    </source>
</evidence>
<dbReference type="HAMAP" id="MF_01357">
    <property type="entry name" value="NDH1_NuoC"/>
    <property type="match status" value="1"/>
</dbReference>
<evidence type="ECO:0000256" key="3">
    <source>
        <dbReference type="HAMAP-Rule" id="MF_01357"/>
    </source>
</evidence>
<feature type="region of interest" description="Disordered" evidence="4">
    <location>
        <begin position="1"/>
        <end position="32"/>
    </location>
</feature>
<proteinExistence type="inferred from homology"/>
<accession>A0A853BLM9</accession>